<accession>A0A0F9R9W3</accession>
<comment type="subcellular location">
    <subcellularLocation>
        <location evidence="1">Membrane</location>
        <topology evidence="1">Single-pass membrane protein</topology>
    </subcellularLocation>
</comment>
<dbReference type="NCBIfam" id="TIGR02532">
    <property type="entry name" value="IV_pilin_GFxxxE"/>
    <property type="match status" value="1"/>
</dbReference>
<evidence type="ECO:0000256" key="1">
    <source>
        <dbReference type="ARBA" id="ARBA00004167"/>
    </source>
</evidence>
<name>A0A0F9R9W3_9ZZZZ</name>
<dbReference type="GO" id="GO:0015628">
    <property type="term" value="P:protein secretion by the type II secretion system"/>
    <property type="evidence" value="ECO:0007669"/>
    <property type="project" value="InterPro"/>
</dbReference>
<keyword evidence="3 6" id="KW-0812">Transmembrane</keyword>
<dbReference type="InterPro" id="IPR002416">
    <property type="entry name" value="T2SS_protein-GspH"/>
</dbReference>
<dbReference type="AlphaFoldDB" id="A0A0F9R9W3"/>
<comment type="caution">
    <text evidence="7">The sequence shown here is derived from an EMBL/GenBank/DDBJ whole genome shotgun (WGS) entry which is preliminary data.</text>
</comment>
<gene>
    <name evidence="7" type="ORF">LCGC14_0675510</name>
</gene>
<keyword evidence="5 6" id="KW-0472">Membrane</keyword>
<dbReference type="InterPro" id="IPR031982">
    <property type="entry name" value="PilE-like"/>
</dbReference>
<organism evidence="7">
    <name type="scientific">marine sediment metagenome</name>
    <dbReference type="NCBI Taxonomy" id="412755"/>
    <lineage>
        <taxon>unclassified sequences</taxon>
        <taxon>metagenomes</taxon>
        <taxon>ecological metagenomes</taxon>
    </lineage>
</organism>
<reference evidence="7" key="1">
    <citation type="journal article" date="2015" name="Nature">
        <title>Complex archaea that bridge the gap between prokaryotes and eukaryotes.</title>
        <authorList>
            <person name="Spang A."/>
            <person name="Saw J.H."/>
            <person name="Jorgensen S.L."/>
            <person name="Zaremba-Niedzwiedzka K."/>
            <person name="Martijn J."/>
            <person name="Lind A.E."/>
            <person name="van Eijk R."/>
            <person name="Schleper C."/>
            <person name="Guy L."/>
            <person name="Ettema T.J."/>
        </authorList>
    </citation>
    <scope>NUCLEOTIDE SEQUENCE</scope>
</reference>
<evidence type="ECO:0000256" key="4">
    <source>
        <dbReference type="ARBA" id="ARBA00022989"/>
    </source>
</evidence>
<dbReference type="InterPro" id="IPR045584">
    <property type="entry name" value="Pilin-like"/>
</dbReference>
<dbReference type="PANTHER" id="PTHR30093">
    <property type="entry name" value="GENERAL SECRETION PATHWAY PROTEIN G"/>
    <property type="match status" value="1"/>
</dbReference>
<keyword evidence="4 6" id="KW-1133">Transmembrane helix</keyword>
<dbReference type="Gene3D" id="3.30.700.10">
    <property type="entry name" value="Glycoprotein, Type 4 Pilin"/>
    <property type="match status" value="1"/>
</dbReference>
<evidence type="ECO:0000256" key="2">
    <source>
        <dbReference type="ARBA" id="ARBA00022481"/>
    </source>
</evidence>
<evidence type="ECO:0000256" key="6">
    <source>
        <dbReference type="SAM" id="Phobius"/>
    </source>
</evidence>
<dbReference type="GO" id="GO:0015627">
    <property type="term" value="C:type II protein secretion system complex"/>
    <property type="evidence" value="ECO:0007669"/>
    <property type="project" value="InterPro"/>
</dbReference>
<dbReference type="EMBL" id="LAZR01001344">
    <property type="protein sequence ID" value="KKN46172.1"/>
    <property type="molecule type" value="Genomic_DNA"/>
</dbReference>
<protein>
    <submittedName>
        <fullName evidence="7">Uncharacterized protein</fullName>
    </submittedName>
</protein>
<dbReference type="GO" id="GO:0016020">
    <property type="term" value="C:membrane"/>
    <property type="evidence" value="ECO:0007669"/>
    <property type="project" value="UniProtKB-SubCell"/>
</dbReference>
<dbReference type="InterPro" id="IPR012902">
    <property type="entry name" value="N_methyl_site"/>
</dbReference>
<evidence type="ECO:0000313" key="7">
    <source>
        <dbReference type="EMBL" id="KKN46172.1"/>
    </source>
</evidence>
<proteinExistence type="predicted"/>
<sequence>MKRTSDFCDASSMVKRQTGFTLIEIMIVVAIIGIVAAIALPAYQQHVVRTYRDSAKACLAQHAQFMERYYSTNLTYVDAAPVLDCTTESNMASRYNFALSNVAQSTYTVTASAVAGTAQAGDSCGDLALTHTGAKTAADTSCW</sequence>
<dbReference type="PANTHER" id="PTHR30093:SF47">
    <property type="entry name" value="TYPE IV PILUS NON-CORE MINOR PILIN PILE"/>
    <property type="match status" value="1"/>
</dbReference>
<evidence type="ECO:0000256" key="5">
    <source>
        <dbReference type="ARBA" id="ARBA00023136"/>
    </source>
</evidence>
<dbReference type="Pfam" id="PF07963">
    <property type="entry name" value="N_methyl"/>
    <property type="match status" value="1"/>
</dbReference>
<keyword evidence="2" id="KW-0488">Methylation</keyword>
<dbReference type="GO" id="GO:0043683">
    <property type="term" value="P:type IV pilus assembly"/>
    <property type="evidence" value="ECO:0007669"/>
    <property type="project" value="InterPro"/>
</dbReference>
<dbReference type="PRINTS" id="PR00885">
    <property type="entry name" value="BCTERIALGSPH"/>
</dbReference>
<dbReference type="SUPFAM" id="SSF54523">
    <property type="entry name" value="Pili subunits"/>
    <property type="match status" value="1"/>
</dbReference>
<dbReference type="PROSITE" id="PS00409">
    <property type="entry name" value="PROKAR_NTER_METHYL"/>
    <property type="match status" value="1"/>
</dbReference>
<dbReference type="Pfam" id="PF16732">
    <property type="entry name" value="ComP_DUS"/>
    <property type="match status" value="1"/>
</dbReference>
<feature type="transmembrane region" description="Helical" evidence="6">
    <location>
        <begin position="21"/>
        <end position="43"/>
    </location>
</feature>
<evidence type="ECO:0000256" key="3">
    <source>
        <dbReference type="ARBA" id="ARBA00022692"/>
    </source>
</evidence>